<gene>
    <name evidence="6" type="ORF">GPM918_LOCUS16185</name>
    <name evidence="5" type="ORF">OVA965_LOCUS3012</name>
    <name evidence="8" type="ORF">SRO942_LOCUS16185</name>
    <name evidence="7" type="ORF">TMI583_LOCUS3011</name>
</gene>
<feature type="domain" description="Wbp11/ELF5/Saf1 N-terminal" evidence="4">
    <location>
        <begin position="1"/>
        <end position="78"/>
    </location>
</feature>
<feature type="compositionally biased region" description="Low complexity" evidence="3">
    <location>
        <begin position="247"/>
        <end position="259"/>
    </location>
</feature>
<sequence>MNPTDQARKEARKRELKKNKKQRMLVRQAVLKGKDPKHLIQEMEHIDRMEYDPVNPPPYNIKVLQEKRKKIRDTWDRVLRLYSKEEPHQATQMVSMQAEYEKTRAQLISWFESVKETQRVLVDEIPLPELPADSTSNIPMPGEIPLPNQFDNQQQPPRSILKHKQSDTTDQPQQIIINRKPPGPPPGIPPLLSDNEDDDDIENNEALTNSSTSNERRRIRFVDPPPSSKRKENESDAYELENLEFPSISSSSQPYTSTTANTSKLVFPIPPFPPPPGMRLPPPPPPYFPPGHVPPGIRLPTRPFPPGMQQPPKLARQQHSSTSSSSNQPNVFSAPPSLINKPTTSTSTISAATPSSTKNHMTIEAKPVIRARQEVTKFVPTVLKVKRPGKKQVDPPKTPYDNSMVMKARMANAAMVGHLTIGSTDDAYDTFMKEISQLG</sequence>
<evidence type="ECO:0000313" key="5">
    <source>
        <dbReference type="EMBL" id="CAF0769620.1"/>
    </source>
</evidence>
<dbReference type="Proteomes" id="UP000682733">
    <property type="component" value="Unassembled WGS sequence"/>
</dbReference>
<dbReference type="EMBL" id="CAJNOK010000697">
    <property type="protein sequence ID" value="CAF0769620.1"/>
    <property type="molecule type" value="Genomic_DNA"/>
</dbReference>
<dbReference type="OrthoDB" id="10067323at2759"/>
<dbReference type="AlphaFoldDB" id="A0A814KB83"/>
<dbReference type="EMBL" id="CAJOBC010004205">
    <property type="protein sequence ID" value="CAF3818742.1"/>
    <property type="molecule type" value="Genomic_DNA"/>
</dbReference>
<feature type="compositionally biased region" description="Basic residues" evidence="3">
    <location>
        <begin position="14"/>
        <end position="24"/>
    </location>
</feature>
<dbReference type="GO" id="GO:0006396">
    <property type="term" value="P:RNA processing"/>
    <property type="evidence" value="ECO:0007669"/>
    <property type="project" value="InterPro"/>
</dbReference>
<protein>
    <recommendedName>
        <fullName evidence="4">Wbp11/ELF5/Saf1 N-terminal domain-containing protein</fullName>
    </recommendedName>
</protein>
<evidence type="ECO:0000313" key="6">
    <source>
        <dbReference type="EMBL" id="CAF1049092.1"/>
    </source>
</evidence>
<feature type="compositionally biased region" description="Low complexity" evidence="3">
    <location>
        <begin position="342"/>
        <end position="357"/>
    </location>
</feature>
<evidence type="ECO:0000313" key="9">
    <source>
        <dbReference type="Proteomes" id="UP000663829"/>
    </source>
</evidence>
<feature type="region of interest" description="Disordered" evidence="3">
    <location>
        <begin position="292"/>
        <end position="357"/>
    </location>
</feature>
<dbReference type="Proteomes" id="UP000681722">
    <property type="component" value="Unassembled WGS sequence"/>
</dbReference>
<accession>A0A814KB83</accession>
<dbReference type="PANTHER" id="PTHR13361">
    <property type="entry name" value="WW DOMAIN-BINDING PROTEIN 11"/>
    <property type="match status" value="1"/>
</dbReference>
<dbReference type="GO" id="GO:0005681">
    <property type="term" value="C:spliceosomal complex"/>
    <property type="evidence" value="ECO:0007669"/>
    <property type="project" value="TreeGrafter"/>
</dbReference>
<dbReference type="Proteomes" id="UP000677228">
    <property type="component" value="Unassembled WGS sequence"/>
</dbReference>
<reference evidence="6" key="1">
    <citation type="submission" date="2021-02" db="EMBL/GenBank/DDBJ databases">
        <authorList>
            <person name="Nowell W R."/>
        </authorList>
    </citation>
    <scope>NUCLEOTIDE SEQUENCE</scope>
</reference>
<evidence type="ECO:0000313" key="7">
    <source>
        <dbReference type="EMBL" id="CAF3550345.1"/>
    </source>
</evidence>
<dbReference type="EMBL" id="CAJOBA010000697">
    <property type="protein sequence ID" value="CAF3550345.1"/>
    <property type="molecule type" value="Genomic_DNA"/>
</dbReference>
<feature type="region of interest" description="Disordered" evidence="3">
    <location>
        <begin position="1"/>
        <end position="24"/>
    </location>
</feature>
<comment type="subcellular location">
    <subcellularLocation>
        <location evidence="1">Nucleus</location>
    </subcellularLocation>
</comment>
<keyword evidence="2" id="KW-0539">Nucleus</keyword>
<evidence type="ECO:0000256" key="1">
    <source>
        <dbReference type="ARBA" id="ARBA00004123"/>
    </source>
</evidence>
<dbReference type="EMBL" id="CAJNOQ010004205">
    <property type="protein sequence ID" value="CAF1049092.1"/>
    <property type="molecule type" value="Genomic_DNA"/>
</dbReference>
<proteinExistence type="predicted"/>
<evidence type="ECO:0000256" key="2">
    <source>
        <dbReference type="ARBA" id="ARBA00023242"/>
    </source>
</evidence>
<feature type="compositionally biased region" description="Acidic residues" evidence="3">
    <location>
        <begin position="194"/>
        <end position="203"/>
    </location>
</feature>
<name>A0A814KB83_9BILA</name>
<keyword evidence="9" id="KW-1185">Reference proteome</keyword>
<dbReference type="InterPro" id="IPR019007">
    <property type="entry name" value="Wbp11/ELF5/Saf1_N"/>
</dbReference>
<evidence type="ECO:0000256" key="3">
    <source>
        <dbReference type="SAM" id="MobiDB-lite"/>
    </source>
</evidence>
<dbReference type="Pfam" id="PF09429">
    <property type="entry name" value="Wbp11"/>
    <property type="match status" value="1"/>
</dbReference>
<comment type="caution">
    <text evidence="6">The sequence shown here is derived from an EMBL/GenBank/DDBJ whole genome shotgun (WGS) entry which is preliminary data.</text>
</comment>
<organism evidence="6 9">
    <name type="scientific">Didymodactylos carnosus</name>
    <dbReference type="NCBI Taxonomy" id="1234261"/>
    <lineage>
        <taxon>Eukaryota</taxon>
        <taxon>Metazoa</taxon>
        <taxon>Spiralia</taxon>
        <taxon>Gnathifera</taxon>
        <taxon>Rotifera</taxon>
        <taxon>Eurotatoria</taxon>
        <taxon>Bdelloidea</taxon>
        <taxon>Philodinida</taxon>
        <taxon>Philodinidae</taxon>
        <taxon>Didymodactylos</taxon>
    </lineage>
</organism>
<feature type="compositionally biased region" description="Basic and acidic residues" evidence="3">
    <location>
        <begin position="1"/>
        <end position="13"/>
    </location>
</feature>
<evidence type="ECO:0000313" key="8">
    <source>
        <dbReference type="EMBL" id="CAF3818742.1"/>
    </source>
</evidence>
<dbReference type="PANTHER" id="PTHR13361:SF1">
    <property type="entry name" value="WW DOMAIN-BINDING PROTEIN 11"/>
    <property type="match status" value="1"/>
</dbReference>
<evidence type="ECO:0000259" key="4">
    <source>
        <dbReference type="Pfam" id="PF09429"/>
    </source>
</evidence>
<dbReference type="Proteomes" id="UP000663829">
    <property type="component" value="Unassembled WGS sequence"/>
</dbReference>
<feature type="region of interest" description="Disordered" evidence="3">
    <location>
        <begin position="129"/>
        <end position="260"/>
    </location>
</feature>